<evidence type="ECO:0000313" key="7">
    <source>
        <dbReference type="Proteomes" id="UP000009080"/>
    </source>
</evidence>
<evidence type="ECO:0000256" key="3">
    <source>
        <dbReference type="ARBA" id="ARBA00022679"/>
    </source>
</evidence>
<dbReference type="AlphaFoldDB" id="C5BQS0"/>
<dbReference type="Proteomes" id="UP000009080">
    <property type="component" value="Chromosome"/>
</dbReference>
<dbReference type="Pfam" id="PF00583">
    <property type="entry name" value="Acetyltransf_1"/>
    <property type="match status" value="1"/>
</dbReference>
<reference evidence="6 7" key="1">
    <citation type="journal article" date="2009" name="PLoS ONE">
        <title>The complete genome of Teredinibacter turnerae T7901: an intracellular endosymbiont of marine wood-boring bivalves (shipworms).</title>
        <authorList>
            <person name="Yang J.C."/>
            <person name="Madupu R."/>
            <person name="Durkin A.S."/>
            <person name="Ekborg N.A."/>
            <person name="Pedamallu C.S."/>
            <person name="Hostetler J.B."/>
            <person name="Radune D."/>
            <person name="Toms B.S."/>
            <person name="Henrissat B."/>
            <person name="Coutinho P.M."/>
            <person name="Schwarz S."/>
            <person name="Field L."/>
            <person name="Trindade-Silva A.E."/>
            <person name="Soares C.A.G."/>
            <person name="Elshahawi S."/>
            <person name="Hanora A."/>
            <person name="Schmidt E.W."/>
            <person name="Haygood M.G."/>
            <person name="Posfai J."/>
            <person name="Benner J."/>
            <person name="Madinger C."/>
            <person name="Nove J."/>
            <person name="Anton B."/>
            <person name="Chaudhary K."/>
            <person name="Foster J."/>
            <person name="Holman A."/>
            <person name="Kumar S."/>
            <person name="Lessard P.A."/>
            <person name="Luyten Y.A."/>
            <person name="Slatko B."/>
            <person name="Wood N."/>
            <person name="Wu B."/>
            <person name="Teplitski M."/>
            <person name="Mougous J.D."/>
            <person name="Ward N."/>
            <person name="Eisen J.A."/>
            <person name="Badger J.H."/>
            <person name="Distel D.L."/>
        </authorList>
    </citation>
    <scope>NUCLEOTIDE SEQUENCE [LARGE SCALE GENOMIC DNA]</scope>
    <source>
        <strain evidence="7">ATCC 39867 / T7901</strain>
    </source>
</reference>
<proteinExistence type="inferred from homology"/>
<keyword evidence="3 6" id="KW-0808">Transferase</keyword>
<dbReference type="PROSITE" id="PS51186">
    <property type="entry name" value="GNAT"/>
    <property type="match status" value="1"/>
</dbReference>
<protein>
    <submittedName>
        <fullName evidence="6">Ribosomal-protein-alanine acetyltransferase</fullName>
        <ecNumber evidence="6">2.3.1.128</ecNumber>
    </submittedName>
</protein>
<keyword evidence="7" id="KW-1185">Reference proteome</keyword>
<dbReference type="GO" id="GO:0008080">
    <property type="term" value="F:N-acetyltransferase activity"/>
    <property type="evidence" value="ECO:0007669"/>
    <property type="project" value="InterPro"/>
</dbReference>
<gene>
    <name evidence="6" type="primary">rimI</name>
    <name evidence="6" type="ordered locus">TERTU_3417</name>
</gene>
<feature type="domain" description="N-acetyltransferase" evidence="5">
    <location>
        <begin position="21"/>
        <end position="165"/>
    </location>
</feature>
<evidence type="ECO:0000256" key="2">
    <source>
        <dbReference type="ARBA" id="ARBA00022490"/>
    </source>
</evidence>
<dbReference type="HOGENOM" id="CLU_013985_23_2_6"/>
<dbReference type="NCBIfam" id="TIGR01575">
    <property type="entry name" value="rimI"/>
    <property type="match status" value="1"/>
</dbReference>
<keyword evidence="2" id="KW-0963">Cytoplasm</keyword>
<sequence>MIDDIHNGLQRRLQLSNGTACELVNFQQSHLDDIYALECEANPFPWSKRNFVDSIASSHICTGVKIGDQWIAQAVFSIASGDAEILIISVDPKWQGQGVASQLLDTMCEILEDYAAEIFLEVRESNEAAIRLYEKCGFNCLGIRPNYYPRKKGREDAHIYGKSLRIG</sequence>
<evidence type="ECO:0000313" key="6">
    <source>
        <dbReference type="EMBL" id="ACR13077.1"/>
    </source>
</evidence>
<accession>C5BQS0</accession>
<dbReference type="InterPro" id="IPR016181">
    <property type="entry name" value="Acyl_CoA_acyltransferase"/>
</dbReference>
<comment type="similarity">
    <text evidence="1">Belongs to the acetyltransferase family. RimI subfamily.</text>
</comment>
<dbReference type="CDD" id="cd04301">
    <property type="entry name" value="NAT_SF"/>
    <property type="match status" value="1"/>
</dbReference>
<name>C5BQS0_TERTT</name>
<evidence type="ECO:0000256" key="1">
    <source>
        <dbReference type="ARBA" id="ARBA00005395"/>
    </source>
</evidence>
<dbReference type="InterPro" id="IPR050680">
    <property type="entry name" value="YpeA/RimI_acetyltransf"/>
</dbReference>
<dbReference type="PANTHER" id="PTHR43420:SF44">
    <property type="entry name" value="ACETYLTRANSFERASE YPEA"/>
    <property type="match status" value="1"/>
</dbReference>
<dbReference type="EMBL" id="CP001614">
    <property type="protein sequence ID" value="ACR13077.1"/>
    <property type="molecule type" value="Genomic_DNA"/>
</dbReference>
<dbReference type="STRING" id="377629.TERTU_3417"/>
<evidence type="ECO:0000259" key="5">
    <source>
        <dbReference type="PROSITE" id="PS51186"/>
    </source>
</evidence>
<dbReference type="SUPFAM" id="SSF55729">
    <property type="entry name" value="Acyl-CoA N-acyltransferases (Nat)"/>
    <property type="match status" value="1"/>
</dbReference>
<dbReference type="KEGG" id="ttu:TERTU_3417"/>
<evidence type="ECO:0000256" key="4">
    <source>
        <dbReference type="ARBA" id="ARBA00023315"/>
    </source>
</evidence>
<dbReference type="PANTHER" id="PTHR43420">
    <property type="entry name" value="ACETYLTRANSFERASE"/>
    <property type="match status" value="1"/>
</dbReference>
<dbReference type="InterPro" id="IPR006464">
    <property type="entry name" value="AcTrfase_RimI/Ard1"/>
</dbReference>
<keyword evidence="4 6" id="KW-0012">Acyltransferase</keyword>
<dbReference type="OrthoDB" id="9796919at2"/>
<dbReference type="RefSeq" id="WP_015819190.1">
    <property type="nucleotide sequence ID" value="NC_012997.1"/>
</dbReference>
<dbReference type="EC" id="2.3.1.128" evidence="6"/>
<dbReference type="eggNOG" id="COG0456">
    <property type="taxonomic scope" value="Bacteria"/>
</dbReference>
<dbReference type="Gene3D" id="3.40.630.30">
    <property type="match status" value="1"/>
</dbReference>
<dbReference type="InterPro" id="IPR000182">
    <property type="entry name" value="GNAT_dom"/>
</dbReference>
<organism evidence="6 7">
    <name type="scientific">Teredinibacter turnerae (strain ATCC 39867 / T7901)</name>
    <dbReference type="NCBI Taxonomy" id="377629"/>
    <lineage>
        <taxon>Bacteria</taxon>
        <taxon>Pseudomonadati</taxon>
        <taxon>Pseudomonadota</taxon>
        <taxon>Gammaproteobacteria</taxon>
        <taxon>Cellvibrionales</taxon>
        <taxon>Cellvibrionaceae</taxon>
        <taxon>Teredinibacter</taxon>
    </lineage>
</organism>